<dbReference type="RefSeq" id="WP_019302757.1">
    <property type="nucleotide sequence ID" value="NZ_CP036251.1"/>
</dbReference>
<proteinExistence type="predicted"/>
<organism evidence="1 2">
    <name type="scientific">Xanthomonas oryzae</name>
    <dbReference type="NCBI Taxonomy" id="347"/>
    <lineage>
        <taxon>Bacteria</taxon>
        <taxon>Pseudomonadati</taxon>
        <taxon>Pseudomonadota</taxon>
        <taxon>Gammaproteobacteria</taxon>
        <taxon>Lysobacterales</taxon>
        <taxon>Lysobacteraceae</taxon>
        <taxon>Xanthomonas</taxon>
    </lineage>
</organism>
<sequence length="93" mass="10592">MRFLFAWSETMRNQGCSADQASFFLGRFVTAQRFLGELFAADPRDTRTSRFRPMLRVDKRVLEPNEYVKPLQAVIGRASSTTQRTRTAAPASC</sequence>
<comment type="caution">
    <text evidence="1">The sequence shown here is derived from an EMBL/GenBank/DDBJ whole genome shotgun (WGS) entry which is preliminary data.</text>
</comment>
<dbReference type="Proteomes" id="UP000036790">
    <property type="component" value="Unassembled WGS sequence"/>
</dbReference>
<reference evidence="1 2" key="2">
    <citation type="submission" date="2015-09" db="EMBL/GenBank/DDBJ databases">
        <title>Draft genome sequence of Xanthomonas oryzae pv. USA str. X11-5A.</title>
        <authorList>
            <person name="Knight B.M."/>
            <person name="Roberts D.P."/>
            <person name="Lin D."/>
            <person name="Hari K."/>
            <person name="Fletcher J."/>
            <person name="Melcher U."/>
            <person name="Blagden T."/>
            <person name="Winegar R.A."/>
        </authorList>
    </citation>
    <scope>NUCLEOTIDE SEQUENCE [LARGE SCALE GENOMIC DNA]</scope>
    <source>
        <strain evidence="1 2">X11-5A</strain>
    </source>
</reference>
<name>A0AAP0ZIN6_9XANT</name>
<dbReference type="AlphaFoldDB" id="A0AAP0ZIN6"/>
<accession>A0AAP0ZIN6</accession>
<evidence type="ECO:0000313" key="1">
    <source>
        <dbReference type="EMBL" id="KOR41166.1"/>
    </source>
</evidence>
<evidence type="ECO:0000313" key="2">
    <source>
        <dbReference type="Proteomes" id="UP000036790"/>
    </source>
</evidence>
<dbReference type="EMBL" id="LHUJ01000303">
    <property type="protein sequence ID" value="KOR41166.1"/>
    <property type="molecule type" value="Genomic_DNA"/>
</dbReference>
<protein>
    <submittedName>
        <fullName evidence="1">Uncharacterized protein</fullName>
    </submittedName>
</protein>
<reference evidence="1 2" key="1">
    <citation type="submission" date="2015-07" db="EMBL/GenBank/DDBJ databases">
        <authorList>
            <consortium name="Consortium for Microbial Forensics and Genomics (microFORGE)"/>
            <person name="Knight B.M."/>
            <person name="Roberts D.P."/>
            <person name="Lin D."/>
            <person name="Hari K."/>
            <person name="Fletcher J."/>
            <person name="Melcher U."/>
            <person name="Blagden T."/>
            <person name="Winegar R.A."/>
        </authorList>
    </citation>
    <scope>NUCLEOTIDE SEQUENCE [LARGE SCALE GENOMIC DNA]</scope>
    <source>
        <strain evidence="1 2">X11-5A</strain>
    </source>
</reference>
<gene>
    <name evidence="1" type="ORF">ADT25_17765</name>
</gene>